<dbReference type="OrthoDB" id="5741001at2"/>
<evidence type="ECO:0000256" key="5">
    <source>
        <dbReference type="SAM" id="Phobius"/>
    </source>
</evidence>
<keyword evidence="3 5" id="KW-1133">Transmembrane helix</keyword>
<dbReference type="KEGG" id="fer:FNB15_06515"/>
<feature type="domain" description="TMEM205-like" evidence="6">
    <location>
        <begin position="90"/>
        <end position="179"/>
    </location>
</feature>
<keyword evidence="4 5" id="KW-0472">Membrane</keyword>
<keyword evidence="2 5" id="KW-0812">Transmembrane</keyword>
<accession>A0A516GZJ6</accession>
<feature type="transmembrane region" description="Helical" evidence="5">
    <location>
        <begin position="199"/>
        <end position="217"/>
    </location>
</feature>
<evidence type="ECO:0000256" key="3">
    <source>
        <dbReference type="ARBA" id="ARBA00022989"/>
    </source>
</evidence>
<proteinExistence type="predicted"/>
<evidence type="ECO:0000256" key="2">
    <source>
        <dbReference type="ARBA" id="ARBA00022692"/>
    </source>
</evidence>
<name>A0A516GZJ6_9PROT</name>
<keyword evidence="8" id="KW-1185">Reference proteome</keyword>
<evidence type="ECO:0000259" key="6">
    <source>
        <dbReference type="Pfam" id="PF13664"/>
    </source>
</evidence>
<evidence type="ECO:0000256" key="4">
    <source>
        <dbReference type="ARBA" id="ARBA00023136"/>
    </source>
</evidence>
<dbReference type="AlphaFoldDB" id="A0A516GZJ6"/>
<evidence type="ECO:0000313" key="8">
    <source>
        <dbReference type="Proteomes" id="UP000317496"/>
    </source>
</evidence>
<feature type="transmembrane region" description="Helical" evidence="5">
    <location>
        <begin position="85"/>
        <end position="109"/>
    </location>
</feature>
<sequence>MRQREAAVIGERLVRRELGVVERLRRQALHREARDGEKRGVEIHCHGFSMAKAAHAVNAGIAPLLSSCNTGLFTEKDISMLLSAVALYATAILLGTMLFFSFALTPVIFAKLESEQASRTVRALFPVYYLVIIICGAVGALTLALDQHPVPSSLLAIVAGFAVLTRQFVIPRLDALREAKTAGDAGAVRQFKRLHSLSMAVNLVQITAVLAALSTFVH</sequence>
<dbReference type="GO" id="GO:0016020">
    <property type="term" value="C:membrane"/>
    <property type="evidence" value="ECO:0007669"/>
    <property type="project" value="UniProtKB-SubCell"/>
</dbReference>
<reference evidence="7 8" key="1">
    <citation type="submission" date="2019-07" db="EMBL/GenBank/DDBJ databases">
        <title>Genome sequencing for Ferrovibrio sp. K5.</title>
        <authorList>
            <person name="Park S.-J."/>
        </authorList>
    </citation>
    <scope>NUCLEOTIDE SEQUENCE [LARGE SCALE GENOMIC DNA]</scope>
    <source>
        <strain evidence="7 8">K5</strain>
    </source>
</reference>
<protein>
    <submittedName>
        <fullName evidence="7">DUF4149 domain-containing protein</fullName>
    </submittedName>
</protein>
<dbReference type="EMBL" id="CP041636">
    <property type="protein sequence ID" value="QDO96948.1"/>
    <property type="molecule type" value="Genomic_DNA"/>
</dbReference>
<comment type="subcellular location">
    <subcellularLocation>
        <location evidence="1">Membrane</location>
    </subcellularLocation>
</comment>
<feature type="transmembrane region" description="Helical" evidence="5">
    <location>
        <begin position="150"/>
        <end position="169"/>
    </location>
</feature>
<evidence type="ECO:0000313" key="7">
    <source>
        <dbReference type="EMBL" id="QDO96948.1"/>
    </source>
</evidence>
<organism evidence="7 8">
    <name type="scientific">Ferrovibrio terrae</name>
    <dbReference type="NCBI Taxonomy" id="2594003"/>
    <lineage>
        <taxon>Bacteria</taxon>
        <taxon>Pseudomonadati</taxon>
        <taxon>Pseudomonadota</taxon>
        <taxon>Alphaproteobacteria</taxon>
        <taxon>Rhodospirillales</taxon>
        <taxon>Rhodospirillaceae</taxon>
        <taxon>Ferrovibrio</taxon>
    </lineage>
</organism>
<evidence type="ECO:0000256" key="1">
    <source>
        <dbReference type="ARBA" id="ARBA00004370"/>
    </source>
</evidence>
<feature type="transmembrane region" description="Helical" evidence="5">
    <location>
        <begin position="121"/>
        <end position="144"/>
    </location>
</feature>
<gene>
    <name evidence="7" type="ORF">FNB15_06515</name>
</gene>
<dbReference type="Proteomes" id="UP000317496">
    <property type="component" value="Chromosome"/>
</dbReference>
<dbReference type="InterPro" id="IPR025423">
    <property type="entry name" value="TMEM205-like"/>
</dbReference>
<dbReference type="Pfam" id="PF13664">
    <property type="entry name" value="DUF4149"/>
    <property type="match status" value="1"/>
</dbReference>